<dbReference type="KEGG" id="thel:IG193_05445"/>
<evidence type="ECO:0000256" key="6">
    <source>
        <dbReference type="RuleBase" id="RU004364"/>
    </source>
</evidence>
<dbReference type="Gene3D" id="2.40.50.140">
    <property type="entry name" value="Nucleic acid-binding proteins"/>
    <property type="match status" value="1"/>
</dbReference>
<dbReference type="InterPro" id="IPR006196">
    <property type="entry name" value="RNA-binding_domain_S1_IF1"/>
</dbReference>
<evidence type="ECO:0000259" key="8">
    <source>
        <dbReference type="PROSITE" id="PS50832"/>
    </source>
</evidence>
<dbReference type="NCBIfam" id="NF003084">
    <property type="entry name" value="PRK04012.1-3"/>
    <property type="match status" value="1"/>
</dbReference>
<dbReference type="PROSITE" id="PS01262">
    <property type="entry name" value="IF1A"/>
    <property type="match status" value="1"/>
</dbReference>
<feature type="domain" description="S1-like" evidence="8">
    <location>
        <begin position="13"/>
        <end position="88"/>
    </location>
</feature>
<keyword evidence="3 5" id="KW-0648">Protein biosynthesis</keyword>
<dbReference type="NCBIfam" id="NF003082">
    <property type="entry name" value="PRK04012.1-1"/>
    <property type="match status" value="1"/>
</dbReference>
<dbReference type="SMART" id="SM00652">
    <property type="entry name" value="eIF1a"/>
    <property type="match status" value="1"/>
</dbReference>
<evidence type="ECO:0000256" key="3">
    <source>
        <dbReference type="ARBA" id="ARBA00022917"/>
    </source>
</evidence>
<dbReference type="InParanoid" id="A0A7L9FEQ6"/>
<keyword evidence="10" id="KW-1185">Reference proteome</keyword>
<dbReference type="Pfam" id="PF01176">
    <property type="entry name" value="eIF-1a"/>
    <property type="match status" value="1"/>
</dbReference>
<dbReference type="RefSeq" id="WP_192818191.1">
    <property type="nucleotide sequence ID" value="NZ_CP062310.1"/>
</dbReference>
<dbReference type="InterPro" id="IPR012340">
    <property type="entry name" value="NA-bd_OB-fold"/>
</dbReference>
<evidence type="ECO:0000313" key="9">
    <source>
        <dbReference type="EMBL" id="QOJ78219.1"/>
    </source>
</evidence>
<comment type="similarity">
    <text evidence="1 5 6">Belongs to the eIF-1A family.</text>
</comment>
<dbReference type="HAMAP" id="MF_00216">
    <property type="entry name" value="aIF_1A"/>
    <property type="match status" value="1"/>
</dbReference>
<dbReference type="NCBIfam" id="NF003085">
    <property type="entry name" value="PRK04012.1-5"/>
    <property type="match status" value="1"/>
</dbReference>
<reference evidence="9 10" key="1">
    <citation type="submission" date="2020-10" db="EMBL/GenBank/DDBJ databases">
        <title>Thermofilum lucidum 3507LT sp. nov. a novel member of Thermofilaceae family isolated from Chile hot spring, and proposal of description order Thermofilales.</title>
        <authorList>
            <person name="Zayulina K.S."/>
            <person name="Elcheninov A.G."/>
            <person name="Toshchakov S.V."/>
            <person name="Kublanov I.V."/>
        </authorList>
    </citation>
    <scope>NUCLEOTIDE SEQUENCE [LARGE SCALE GENOMIC DNA]</scope>
    <source>
        <strain evidence="9 10">3507LT</strain>
    </source>
</reference>
<dbReference type="GeneID" id="59149319"/>
<evidence type="ECO:0000256" key="1">
    <source>
        <dbReference type="ARBA" id="ARBA00007392"/>
    </source>
</evidence>
<dbReference type="FunCoup" id="A0A7L9FEQ6">
    <property type="interactions" value="155"/>
</dbReference>
<evidence type="ECO:0000256" key="5">
    <source>
        <dbReference type="HAMAP-Rule" id="MF_00216"/>
    </source>
</evidence>
<sequence length="110" mass="12587">MSKGRDSEESSGEEVEIPLPDGQTSILCIIQQLLGFDRARVFCSDGKVRLCRIPGKFKKRMWMKVGDVVLVAPWDFQPERGDILYRYTSTELQRLERKGLLKELKELLGG</sequence>
<accession>A0A7L9FEQ6</accession>
<organism evidence="9 10">
    <name type="scientific">Infirmifilum lucidum</name>
    <dbReference type="NCBI Taxonomy" id="2776706"/>
    <lineage>
        <taxon>Archaea</taxon>
        <taxon>Thermoproteota</taxon>
        <taxon>Thermoprotei</taxon>
        <taxon>Thermofilales</taxon>
        <taxon>Thermofilaceae</taxon>
        <taxon>Infirmifilum</taxon>
    </lineage>
</organism>
<dbReference type="Proteomes" id="UP000594121">
    <property type="component" value="Chromosome"/>
</dbReference>
<evidence type="ECO:0000256" key="7">
    <source>
        <dbReference type="RuleBase" id="RU004365"/>
    </source>
</evidence>
<dbReference type="PROSITE" id="PS50832">
    <property type="entry name" value="S1_IF1_TYPE"/>
    <property type="match status" value="1"/>
</dbReference>
<protein>
    <recommendedName>
        <fullName evidence="5">Translation initiation factor 1A</fullName>
        <shortName evidence="5">aIF-1A</shortName>
    </recommendedName>
</protein>
<evidence type="ECO:0000256" key="2">
    <source>
        <dbReference type="ARBA" id="ARBA00022540"/>
    </source>
</evidence>
<gene>
    <name evidence="5" type="primary">eif1a</name>
    <name evidence="9" type="ORF">IG193_05445</name>
</gene>
<comment type="function">
    <text evidence="4 5 7">Seems to be required for maximal rate of protein biosynthesis. Enhances ribosome dissociation into subunits and stabilizes the binding of the initiator Met-tRNA(I) to 40 S ribosomal subunits.</text>
</comment>
<dbReference type="InterPro" id="IPR018104">
    <property type="entry name" value="TIF_eIF-1A_CS"/>
</dbReference>
<dbReference type="CDD" id="cd05793">
    <property type="entry name" value="S1_IF1A"/>
    <property type="match status" value="1"/>
</dbReference>
<keyword evidence="2 5" id="KW-0396">Initiation factor</keyword>
<dbReference type="EMBL" id="CP062310">
    <property type="protein sequence ID" value="QOJ78219.1"/>
    <property type="molecule type" value="Genomic_DNA"/>
</dbReference>
<proteinExistence type="inferred from homology"/>
<dbReference type="NCBIfam" id="TIGR00523">
    <property type="entry name" value="eIF-1A"/>
    <property type="match status" value="1"/>
</dbReference>
<dbReference type="InterPro" id="IPR001253">
    <property type="entry name" value="TIF_eIF-1A"/>
</dbReference>
<dbReference type="AlphaFoldDB" id="A0A7L9FEQ6"/>
<dbReference type="PANTHER" id="PTHR21668">
    <property type="entry name" value="EIF-1A"/>
    <property type="match status" value="1"/>
</dbReference>
<evidence type="ECO:0000313" key="10">
    <source>
        <dbReference type="Proteomes" id="UP000594121"/>
    </source>
</evidence>
<dbReference type="GO" id="GO:0003723">
    <property type="term" value="F:RNA binding"/>
    <property type="evidence" value="ECO:0007669"/>
    <property type="project" value="InterPro"/>
</dbReference>
<dbReference type="GO" id="GO:0003743">
    <property type="term" value="F:translation initiation factor activity"/>
    <property type="evidence" value="ECO:0007669"/>
    <property type="project" value="UniProtKB-UniRule"/>
</dbReference>
<evidence type="ECO:0000256" key="4">
    <source>
        <dbReference type="ARBA" id="ARBA00025502"/>
    </source>
</evidence>
<dbReference type="SUPFAM" id="SSF50249">
    <property type="entry name" value="Nucleic acid-binding proteins"/>
    <property type="match status" value="1"/>
</dbReference>
<name>A0A7L9FEQ6_9CREN</name>